<accession>A0A1Q5PTQ0</accession>
<dbReference type="SUPFAM" id="SSF53474">
    <property type="entry name" value="alpha/beta-Hydrolases"/>
    <property type="match status" value="1"/>
</dbReference>
<evidence type="ECO:0000313" key="1">
    <source>
        <dbReference type="EMBL" id="OKL50760.1"/>
    </source>
</evidence>
<dbReference type="InParanoid" id="A0A1Q5PTQ0"/>
<dbReference type="OrthoDB" id="5095936at2"/>
<comment type="caution">
    <text evidence="1">The sequence shown here is derived from an EMBL/GenBank/DDBJ whole genome shotgun (WGS) entry which is preliminary data.</text>
</comment>
<keyword evidence="2" id="KW-1185">Reference proteome</keyword>
<dbReference type="AlphaFoldDB" id="A0A1Q5PTQ0"/>
<proteinExistence type="predicted"/>
<sequence length="523" mass="55266">MREPSGMPSPVPAPDGGAAEGDRYGLVLVTGGDSLRFDSDVFSDALSQMESAEHGLRELANCCTDYATELEWAAISPALAADPQVAGALVVVWEALADLQRATGQAVGQASELRQGCADALGLLANAEIGNSWLLAGTAPGNFFAWAYHQALGGTDFTGGQVEGLGLGAAQLAAAFLPAVATEIGVAKSFLTAAGRWRKDPDLQGLATLLPTETESRMLHSQVAADPRAWLVRGEAVRRLGFAMAQYYQQRQRQHFPHGYHLRTQAVTAGPLGLLPGQPATRVPFVTENHSAPATLAQMAAEVDKAARLSDSNQSLIIAIYENITVDGQKTYTVIIPGTRDWGFATTNPADGLSNGQLMAGLPSDSYRATVEAMELAGIRPTDPVTLVAHSQGGILASRLAQLSARNGQFRVDNLVTFGGAGGLYQPPAETNQIHLQAADDPVPSLDMVAPAGYVVHAADRRFAPAGSPGHSPHSLQTYEQVGRLADRYDDPHFAAARDKLRVAQGQPGKSRLLLFSSQRVPN</sequence>
<dbReference type="STRING" id="52770.BSZ40_10745"/>
<protein>
    <recommendedName>
        <fullName evidence="3">Alpha/beta hydrolase</fullName>
    </recommendedName>
</protein>
<name>A0A1Q5PTQ0_9ACTO</name>
<dbReference type="RefSeq" id="WP_073826283.1">
    <property type="nucleotide sequence ID" value="NZ_MQVS01000016.1"/>
</dbReference>
<dbReference type="Proteomes" id="UP000185612">
    <property type="component" value="Unassembled WGS sequence"/>
</dbReference>
<dbReference type="Gene3D" id="3.40.50.1820">
    <property type="entry name" value="alpha/beta hydrolase"/>
    <property type="match status" value="1"/>
</dbReference>
<dbReference type="InterPro" id="IPR029058">
    <property type="entry name" value="AB_hydrolase_fold"/>
</dbReference>
<dbReference type="EMBL" id="MQVS01000016">
    <property type="protein sequence ID" value="OKL50760.1"/>
    <property type="molecule type" value="Genomic_DNA"/>
</dbReference>
<organism evidence="1 2">
    <name type="scientific">Buchananella hordeovulneris</name>
    <dbReference type="NCBI Taxonomy" id="52770"/>
    <lineage>
        <taxon>Bacteria</taxon>
        <taxon>Bacillati</taxon>
        <taxon>Actinomycetota</taxon>
        <taxon>Actinomycetes</taxon>
        <taxon>Actinomycetales</taxon>
        <taxon>Actinomycetaceae</taxon>
        <taxon>Buchananella</taxon>
    </lineage>
</organism>
<gene>
    <name evidence="1" type="ORF">BSZ40_10745</name>
</gene>
<evidence type="ECO:0000313" key="2">
    <source>
        <dbReference type="Proteomes" id="UP000185612"/>
    </source>
</evidence>
<evidence type="ECO:0008006" key="3">
    <source>
        <dbReference type="Google" id="ProtNLM"/>
    </source>
</evidence>
<reference evidence="2" key="1">
    <citation type="submission" date="2016-12" db="EMBL/GenBank/DDBJ databases">
        <authorList>
            <person name="Meng X."/>
        </authorList>
    </citation>
    <scope>NUCLEOTIDE SEQUENCE [LARGE SCALE GENOMIC DNA]</scope>
    <source>
        <strain evidence="2">DSM 20732</strain>
    </source>
</reference>